<sequence length="291" mass="32756">MKTLFPILLLLSSVIVVAVITPQLRAQAQQEPLGVMTYNIRYDNPDDAPNTWDNRKERVTNLMQLYEPAFLGTQEVLFHQLEDIDRALTDYRWIGKGRKDGKKGGEFSALFYDSRKVELVAGSDSTIWLSKTPGQPSKDWDAALPRVLTWGEFEVKSSGDRIFVFNTHFDHVGETARTESARIILDTIKKTAGDRPVVLMGDFNIVDDSKPYQVLTSSFMTDAIHTSDLPHVGPAFTGGGFEVQIPSRGRRIDYVFTNNAVEVLKHATITSFRNGYYPSDHLPVFAEIKVK</sequence>
<dbReference type="GO" id="GO:0004519">
    <property type="term" value="F:endonuclease activity"/>
    <property type="evidence" value="ECO:0007669"/>
    <property type="project" value="UniProtKB-KW"/>
</dbReference>
<dbReference type="EMBL" id="FQUS01000008">
    <property type="protein sequence ID" value="SHF42770.1"/>
    <property type="molecule type" value="Genomic_DNA"/>
</dbReference>
<accession>A0A1M5BK99</accession>
<dbReference type="OrthoDB" id="9793162at2"/>
<reference evidence="2 3" key="1">
    <citation type="submission" date="2016-11" db="EMBL/GenBank/DDBJ databases">
        <authorList>
            <person name="Jaros S."/>
            <person name="Januszkiewicz K."/>
            <person name="Wedrychowicz H."/>
        </authorList>
    </citation>
    <scope>NUCLEOTIDE SEQUENCE [LARGE SCALE GENOMIC DNA]</scope>
    <source>
        <strain evidence="2 3">DSM 21986</strain>
    </source>
</reference>
<dbReference type="AlphaFoldDB" id="A0A1M5BK99"/>
<gene>
    <name evidence="2" type="ORF">SAMN05443144_108150</name>
</gene>
<dbReference type="Gene3D" id="3.60.10.10">
    <property type="entry name" value="Endonuclease/exonuclease/phosphatase"/>
    <property type="match status" value="1"/>
</dbReference>
<dbReference type="InterPro" id="IPR050410">
    <property type="entry name" value="CCR4/nocturin_mRNA_transcr"/>
</dbReference>
<name>A0A1M5BK99_9BACT</name>
<keyword evidence="3" id="KW-1185">Reference proteome</keyword>
<dbReference type="Proteomes" id="UP000184041">
    <property type="component" value="Unassembled WGS sequence"/>
</dbReference>
<keyword evidence="2" id="KW-0255">Endonuclease</keyword>
<organism evidence="2 3">
    <name type="scientific">Fodinibius roseus</name>
    <dbReference type="NCBI Taxonomy" id="1194090"/>
    <lineage>
        <taxon>Bacteria</taxon>
        <taxon>Pseudomonadati</taxon>
        <taxon>Balneolota</taxon>
        <taxon>Balneolia</taxon>
        <taxon>Balneolales</taxon>
        <taxon>Balneolaceae</taxon>
        <taxon>Fodinibius</taxon>
    </lineage>
</organism>
<evidence type="ECO:0000313" key="2">
    <source>
        <dbReference type="EMBL" id="SHF42770.1"/>
    </source>
</evidence>
<proteinExistence type="predicted"/>
<protein>
    <submittedName>
        <fullName evidence="2">Metal-dependent hydrolase, endonuclease/exonuclease/phosphatase family</fullName>
    </submittedName>
</protein>
<dbReference type="STRING" id="1194090.SAMN05443144_108150"/>
<feature type="domain" description="Endonuclease/exonuclease/phosphatase" evidence="1">
    <location>
        <begin position="36"/>
        <end position="281"/>
    </location>
</feature>
<keyword evidence="2" id="KW-0269">Exonuclease</keyword>
<dbReference type="SUPFAM" id="SSF56219">
    <property type="entry name" value="DNase I-like"/>
    <property type="match status" value="1"/>
</dbReference>
<dbReference type="Pfam" id="PF03372">
    <property type="entry name" value="Exo_endo_phos"/>
    <property type="match status" value="1"/>
</dbReference>
<dbReference type="PANTHER" id="PTHR12121:SF36">
    <property type="entry name" value="ENDONUCLEASE_EXONUCLEASE_PHOSPHATASE DOMAIN-CONTAINING PROTEIN"/>
    <property type="match status" value="1"/>
</dbReference>
<evidence type="ECO:0000313" key="3">
    <source>
        <dbReference type="Proteomes" id="UP000184041"/>
    </source>
</evidence>
<dbReference type="GO" id="GO:0000175">
    <property type="term" value="F:3'-5'-RNA exonuclease activity"/>
    <property type="evidence" value="ECO:0007669"/>
    <property type="project" value="TreeGrafter"/>
</dbReference>
<dbReference type="RefSeq" id="WP_073062832.1">
    <property type="nucleotide sequence ID" value="NZ_FQUS01000008.1"/>
</dbReference>
<dbReference type="InterPro" id="IPR036691">
    <property type="entry name" value="Endo/exonu/phosph_ase_sf"/>
</dbReference>
<dbReference type="InterPro" id="IPR005135">
    <property type="entry name" value="Endo/exonuclease/phosphatase"/>
</dbReference>
<keyword evidence="2" id="KW-0540">Nuclease</keyword>
<dbReference type="PANTHER" id="PTHR12121">
    <property type="entry name" value="CARBON CATABOLITE REPRESSOR PROTEIN 4"/>
    <property type="match status" value="1"/>
</dbReference>
<evidence type="ECO:0000259" key="1">
    <source>
        <dbReference type="Pfam" id="PF03372"/>
    </source>
</evidence>
<keyword evidence="2" id="KW-0378">Hydrolase</keyword>
<dbReference type="CDD" id="cd09083">
    <property type="entry name" value="EEP-1"/>
    <property type="match status" value="1"/>
</dbReference>